<dbReference type="InterPro" id="IPR035899">
    <property type="entry name" value="DBL_dom_sf"/>
</dbReference>
<feature type="compositionally biased region" description="Low complexity" evidence="2">
    <location>
        <begin position="849"/>
        <end position="858"/>
    </location>
</feature>
<evidence type="ECO:0000256" key="1">
    <source>
        <dbReference type="ARBA" id="ARBA00022658"/>
    </source>
</evidence>
<protein>
    <submittedName>
        <fullName evidence="4">Rho guanine nucleotide exchange factor 17</fullName>
    </submittedName>
</protein>
<dbReference type="InterPro" id="IPR039919">
    <property type="entry name" value="ARHGEF10/ARHGEF17"/>
</dbReference>
<proteinExistence type="predicted"/>
<dbReference type="PANTHER" id="PTHR12877:SF15">
    <property type="entry name" value="RHO GUANINE NUCLEOTIDE EXCHANGE FACTOR 17"/>
    <property type="match status" value="1"/>
</dbReference>
<dbReference type="PROSITE" id="PS50010">
    <property type="entry name" value="DH_2"/>
    <property type="match status" value="1"/>
</dbReference>
<dbReference type="CDD" id="cd00160">
    <property type="entry name" value="RhoGEF"/>
    <property type="match status" value="1"/>
</dbReference>
<feature type="region of interest" description="Disordered" evidence="2">
    <location>
        <begin position="564"/>
        <end position="587"/>
    </location>
</feature>
<dbReference type="Pfam" id="PF00621">
    <property type="entry name" value="RhoGEF"/>
    <property type="match status" value="1"/>
</dbReference>
<feature type="domain" description="DH" evidence="3">
    <location>
        <begin position="1156"/>
        <end position="1343"/>
    </location>
</feature>
<feature type="compositionally biased region" description="Polar residues" evidence="2">
    <location>
        <begin position="1100"/>
        <end position="1116"/>
    </location>
</feature>
<feature type="compositionally biased region" description="Polar residues" evidence="2">
    <location>
        <begin position="1057"/>
        <end position="1070"/>
    </location>
</feature>
<accession>A0A9Q1H0I0</accession>
<dbReference type="Gene3D" id="1.20.900.10">
    <property type="entry name" value="Dbl homology (DH) domain"/>
    <property type="match status" value="1"/>
</dbReference>
<comment type="caution">
    <text evidence="4">The sequence shown here is derived from an EMBL/GenBank/DDBJ whole genome shotgun (WGS) entry which is preliminary data.</text>
</comment>
<dbReference type="SMART" id="SM00325">
    <property type="entry name" value="RhoGEF"/>
    <property type="match status" value="1"/>
</dbReference>
<dbReference type="PANTHER" id="PTHR12877">
    <property type="entry name" value="RHO GUANINE NUCLEOTIDE EXCHANGE FACTOR"/>
    <property type="match status" value="1"/>
</dbReference>
<dbReference type="GO" id="GO:0005085">
    <property type="term" value="F:guanyl-nucleotide exchange factor activity"/>
    <property type="evidence" value="ECO:0007669"/>
    <property type="project" value="UniProtKB-KW"/>
</dbReference>
<feature type="compositionally biased region" description="Polar residues" evidence="2">
    <location>
        <begin position="399"/>
        <end position="429"/>
    </location>
</feature>
<dbReference type="SUPFAM" id="SSF48065">
    <property type="entry name" value="DBL homology domain (DH-domain)"/>
    <property type="match status" value="1"/>
</dbReference>
<dbReference type="OrthoDB" id="4066896at2759"/>
<evidence type="ECO:0000313" key="5">
    <source>
        <dbReference type="Proteomes" id="UP001152320"/>
    </source>
</evidence>
<name>A0A9Q1H0I0_HOLLE</name>
<dbReference type="GO" id="GO:0051496">
    <property type="term" value="P:positive regulation of stress fiber assembly"/>
    <property type="evidence" value="ECO:0007669"/>
    <property type="project" value="UniProtKB-ARBA"/>
</dbReference>
<evidence type="ECO:0000313" key="4">
    <source>
        <dbReference type="EMBL" id="KAJ8028275.1"/>
    </source>
</evidence>
<feature type="compositionally biased region" description="Basic and acidic residues" evidence="2">
    <location>
        <begin position="859"/>
        <end position="874"/>
    </location>
</feature>
<gene>
    <name evidence="4" type="ORF">HOLleu_30468</name>
</gene>
<dbReference type="EMBL" id="JAIZAY010000015">
    <property type="protein sequence ID" value="KAJ8028275.1"/>
    <property type="molecule type" value="Genomic_DNA"/>
</dbReference>
<dbReference type="GO" id="GO:0005737">
    <property type="term" value="C:cytoplasm"/>
    <property type="evidence" value="ECO:0007669"/>
    <property type="project" value="UniProtKB-ARBA"/>
</dbReference>
<feature type="region of interest" description="Disordered" evidence="2">
    <location>
        <begin position="710"/>
        <end position="777"/>
    </location>
</feature>
<feature type="compositionally biased region" description="Basic and acidic residues" evidence="2">
    <location>
        <begin position="814"/>
        <end position="824"/>
    </location>
</feature>
<feature type="compositionally biased region" description="Low complexity" evidence="2">
    <location>
        <begin position="569"/>
        <end position="587"/>
    </location>
</feature>
<dbReference type="Proteomes" id="UP001152320">
    <property type="component" value="Chromosome 15"/>
</dbReference>
<keyword evidence="1" id="KW-0344">Guanine-nucleotide releasing factor</keyword>
<feature type="compositionally biased region" description="Basic and acidic residues" evidence="2">
    <location>
        <begin position="438"/>
        <end position="452"/>
    </location>
</feature>
<keyword evidence="5" id="KW-1185">Reference proteome</keyword>
<evidence type="ECO:0000259" key="3">
    <source>
        <dbReference type="PROSITE" id="PS50010"/>
    </source>
</evidence>
<dbReference type="GO" id="GO:0030036">
    <property type="term" value="P:actin cytoskeleton organization"/>
    <property type="evidence" value="ECO:0007669"/>
    <property type="project" value="TreeGrafter"/>
</dbReference>
<feature type="compositionally biased region" description="Basic residues" evidence="2">
    <location>
        <begin position="828"/>
        <end position="841"/>
    </location>
</feature>
<feature type="region of interest" description="Disordered" evidence="2">
    <location>
        <begin position="981"/>
        <end position="1156"/>
    </location>
</feature>
<feature type="compositionally biased region" description="Polar residues" evidence="2">
    <location>
        <begin position="946"/>
        <end position="957"/>
    </location>
</feature>
<feature type="compositionally biased region" description="Polar residues" evidence="2">
    <location>
        <begin position="511"/>
        <end position="529"/>
    </location>
</feature>
<organism evidence="4 5">
    <name type="scientific">Holothuria leucospilota</name>
    <name type="common">Black long sea cucumber</name>
    <name type="synonym">Mertensiothuria leucospilota</name>
    <dbReference type="NCBI Taxonomy" id="206669"/>
    <lineage>
        <taxon>Eukaryota</taxon>
        <taxon>Metazoa</taxon>
        <taxon>Echinodermata</taxon>
        <taxon>Eleutherozoa</taxon>
        <taxon>Echinozoa</taxon>
        <taxon>Holothuroidea</taxon>
        <taxon>Aspidochirotacea</taxon>
        <taxon>Aspidochirotida</taxon>
        <taxon>Holothuriidae</taxon>
        <taxon>Holothuria</taxon>
    </lineage>
</organism>
<evidence type="ECO:0000256" key="2">
    <source>
        <dbReference type="SAM" id="MobiDB-lite"/>
    </source>
</evidence>
<dbReference type="InterPro" id="IPR000219">
    <property type="entry name" value="DH_dom"/>
</dbReference>
<feature type="region of interest" description="Disordered" evidence="2">
    <location>
        <begin position="933"/>
        <end position="963"/>
    </location>
</feature>
<reference evidence="4" key="1">
    <citation type="submission" date="2021-10" db="EMBL/GenBank/DDBJ databases">
        <title>Tropical sea cucumber genome reveals ecological adaptation and Cuvierian tubules defense mechanism.</title>
        <authorList>
            <person name="Chen T."/>
        </authorList>
    </citation>
    <scope>NUCLEOTIDE SEQUENCE</scope>
    <source>
        <strain evidence="4">Nanhai2018</strain>
        <tissue evidence="4">Muscle</tissue>
    </source>
</reference>
<dbReference type="FunFam" id="1.20.900.10:FF:000003">
    <property type="entry name" value="Rho guanine nucleotide exchange factor 10 like"/>
    <property type="match status" value="1"/>
</dbReference>
<feature type="compositionally biased region" description="Basic and acidic residues" evidence="2">
    <location>
        <begin position="987"/>
        <end position="997"/>
    </location>
</feature>
<feature type="compositionally biased region" description="Low complexity" evidence="2">
    <location>
        <begin position="455"/>
        <end position="470"/>
    </location>
</feature>
<sequence length="1389" mass="153372">MTYQSRNSIRVTQAPHPELEVSQVTFSVKGQSQRDDRDNVSCLRPVVDEDGRRHVTLSFSCADEDRPNVILESCNSLGVDVHQKNTSSVSLITNHTTASRSSPGHYLPSSTGRSRVDFIDKSDAVDLPFVSTSREIQNPPFGDNKLSRVNNTGKPCEHLTTEQTHSGRGVAEYCVLQTHDQDAHTKDFSSHAKASASCRLHSASGGESIGHKYTQPVHHRRANLSPQFKTRTIIKPFPVYGSTETEITHLSRTPPTNRDNVNRVGFSSPSRNVETKYWVASGQSKDNNSSDSEYTVSSSPIQVSIGGLGLRQCEESVFEDSRENITGYNETRHESKQLRVPTVLTITPSSSKVREFGDQRKTLTFVKELDKGANNVGITELRISSSCASRSLGDRSLHNMDSTNNNSRDGSNLVNCMDGTGQNQDNHGLQASRIFKPIKHDESVGRCEDNDTRLSAPERPVSSSSSAPTTPSFPKPFVPHGYDIARQQFSQHDRNSSPQGIGSRAEEVSSMARTTYKNSNSKSGQTEISGASGRLGFGTITTVASLKPLGVTKLAKVSKKSLQSFEDFTPTSSPTASRRSSVSSQDLSDATNEVKVLLARDVSVGDTAGHSVRVSAVQLPRKTTLNLRQSSVETDTRVSPMENSKKLFIGSETGEMKNLVGLRTDFSEFRLQGARVSPRNSPKSFIRTHTISAPSSPVRSLQDLTMKMKETPSASPLLSPRDKRPFSPMSEPAEDQGCVPDIQDELEHPGCSQTLPRNFHRRRPKTAPSVPTALLREVSNVGKELKDRVSTSSHRDASSPLKFSFQPINVKIKEDTESDSDRTILSHAKSKTISVKKRKKPSYSGQSTDSSESNGESNGRSRSDPTQDRKRSGETGEAVFENLQESQKGHSSSSIVSAESALSISSINTTLSDPNGEETFTDAYEEVLREADGPIADSLDQAKNVGKSQFKQKSLTWPNGEKSENELAEYCADKINMASSAPEVSGIEEKSSDDSSQHPKSRSPVLMPKQKSLTDSPKRTDSFSDSSLDSVRHKRSTSEPAPVDLSKSRADCGSDRQLPTLTVTTSQELGPTQRRFERKKPIIGSFPANQFLQPEPLEDQPTTTGSTPDLSHNSKNSRLESLIHSRSSATLPRAAASSKSEELSPKTKQKRKKENLKQHVMTTLLETEKSYVQCLESLIKRYQRPLKSAEFTGICDAGIVDSIFYKIPEILQNHENFLQQLEMGIENKHTVQKIANLITNSFSKQPVLDAYTAFTNNFDHAKELIGKASQKLGFIRFLEERTKEHKERLHIDDLIIQPVQRIPRYELLLKDLIDNTPPDHEDFESLNMALDTVRKLATAVNESKNLADNARKDEQALKELEGLIDGVDLVSPHRKFVRQYAITEMVSCC</sequence>
<feature type="region of interest" description="Disordered" evidence="2">
    <location>
        <begin position="814"/>
        <end position="899"/>
    </location>
</feature>
<feature type="region of interest" description="Disordered" evidence="2">
    <location>
        <begin position="394"/>
        <end position="534"/>
    </location>
</feature>